<sequence>MTGITAAERGAASFALLAPNGAKAVTVLCNPSGAWALGLAAATKWYSAVRYATAYWTAELPLQMFRIPGIEMSAASATIFLPSSIQYSNKPDAKGYPYSDFRYSGDEKGGGATKYLNYRHSYWIEIKSESSPVDTIRREAKASLTLPINLTVRGDDRWSASQNANKAKAKPRQSKKKHRKHQIYLSHTENVRSVFPVGFFYA</sequence>
<evidence type="ECO:0000313" key="3">
    <source>
        <dbReference type="Proteomes" id="UP000258309"/>
    </source>
</evidence>
<feature type="region of interest" description="Disordered" evidence="1">
    <location>
        <begin position="159"/>
        <end position="181"/>
    </location>
</feature>
<proteinExistence type="predicted"/>
<dbReference type="AlphaFoldDB" id="A0A3E2GXQ4"/>
<organism evidence="2 3">
    <name type="scientific">Scytalidium lignicola</name>
    <name type="common">Hyphomycete</name>
    <dbReference type="NCBI Taxonomy" id="5539"/>
    <lineage>
        <taxon>Eukaryota</taxon>
        <taxon>Fungi</taxon>
        <taxon>Dikarya</taxon>
        <taxon>Ascomycota</taxon>
        <taxon>Pezizomycotina</taxon>
        <taxon>Leotiomycetes</taxon>
        <taxon>Leotiomycetes incertae sedis</taxon>
        <taxon>Scytalidium</taxon>
    </lineage>
</organism>
<evidence type="ECO:0000256" key="1">
    <source>
        <dbReference type="SAM" id="MobiDB-lite"/>
    </source>
</evidence>
<dbReference type="Proteomes" id="UP000258309">
    <property type="component" value="Unassembled WGS sequence"/>
</dbReference>
<dbReference type="EMBL" id="NCSJ02000295">
    <property type="protein sequence ID" value="RFU25934.1"/>
    <property type="molecule type" value="Genomic_DNA"/>
</dbReference>
<gene>
    <name evidence="2" type="ORF">B7463_g10407</name>
</gene>
<feature type="non-terminal residue" evidence="2">
    <location>
        <position position="202"/>
    </location>
</feature>
<name>A0A3E2GXQ4_SCYLI</name>
<accession>A0A3E2GXQ4</accession>
<feature type="compositionally biased region" description="Basic residues" evidence="1">
    <location>
        <begin position="167"/>
        <end position="181"/>
    </location>
</feature>
<feature type="non-terminal residue" evidence="2">
    <location>
        <position position="1"/>
    </location>
</feature>
<protein>
    <submittedName>
        <fullName evidence="2">Uncharacterized protein</fullName>
    </submittedName>
</protein>
<keyword evidence="3" id="KW-1185">Reference proteome</keyword>
<evidence type="ECO:0000313" key="2">
    <source>
        <dbReference type="EMBL" id="RFU25934.1"/>
    </source>
</evidence>
<comment type="caution">
    <text evidence="2">The sequence shown here is derived from an EMBL/GenBank/DDBJ whole genome shotgun (WGS) entry which is preliminary data.</text>
</comment>
<reference evidence="2 3" key="1">
    <citation type="submission" date="2018-05" db="EMBL/GenBank/DDBJ databases">
        <title>Draft genome sequence of Scytalidium lignicola DSM 105466, a ubiquitous saprotrophic fungus.</title>
        <authorList>
            <person name="Buettner E."/>
            <person name="Gebauer A.M."/>
            <person name="Hofrichter M."/>
            <person name="Liers C."/>
            <person name="Kellner H."/>
        </authorList>
    </citation>
    <scope>NUCLEOTIDE SEQUENCE [LARGE SCALE GENOMIC DNA]</scope>
    <source>
        <strain evidence="2 3">DSM 105466</strain>
    </source>
</reference>